<dbReference type="PANTHER" id="PTHR39191">
    <property type="entry name" value="GALACTOSE-1-PHOSPHATE URIDYLYLTRANSFERASE"/>
    <property type="match status" value="1"/>
</dbReference>
<accession>A0A939HA32</accession>
<dbReference type="EC" id="2.7.7.12" evidence="10"/>
<dbReference type="Pfam" id="PF02744">
    <property type="entry name" value="GalP_UDP_tr_C"/>
    <property type="match status" value="1"/>
</dbReference>
<comment type="pathway">
    <text evidence="3 10">Carbohydrate metabolism; galactose metabolism.</text>
</comment>
<keyword evidence="5 10" id="KW-0963">Cytoplasm</keyword>
<evidence type="ECO:0000256" key="8">
    <source>
        <dbReference type="ARBA" id="ARBA00023144"/>
    </source>
</evidence>
<dbReference type="RefSeq" id="WP_207598329.1">
    <property type="nucleotide sequence ID" value="NZ_JAFNJU010000001.1"/>
</dbReference>
<evidence type="ECO:0000256" key="2">
    <source>
        <dbReference type="ARBA" id="ARBA00004496"/>
    </source>
</evidence>
<evidence type="ECO:0000259" key="12">
    <source>
        <dbReference type="Pfam" id="PF02744"/>
    </source>
</evidence>
<reference evidence="13" key="1">
    <citation type="submission" date="2021-03" db="EMBL/GenBank/DDBJ databases">
        <title>Proteiniclasticum marinus sp. nov., isolated from tidal flat sediment.</title>
        <authorList>
            <person name="Namirimu T."/>
            <person name="Yang J.-A."/>
            <person name="Yang S.-H."/>
            <person name="Kim Y.-J."/>
            <person name="Kwon K.K."/>
        </authorList>
    </citation>
    <scope>NUCLEOTIDE SEQUENCE</scope>
    <source>
        <strain evidence="13">SCR006</strain>
    </source>
</reference>
<dbReference type="GO" id="GO:0008108">
    <property type="term" value="F:UDP-glucose:hexose-1-phosphate uridylyltransferase activity"/>
    <property type="evidence" value="ECO:0007669"/>
    <property type="project" value="UniProtKB-UniRule"/>
</dbReference>
<dbReference type="PIRSF" id="PIRSF006005">
    <property type="entry name" value="GalT_BS"/>
    <property type="match status" value="1"/>
</dbReference>
<evidence type="ECO:0000256" key="7">
    <source>
        <dbReference type="ARBA" id="ARBA00022695"/>
    </source>
</evidence>
<dbReference type="NCBIfam" id="NF003629">
    <property type="entry name" value="PRK05270.1-2"/>
    <property type="match status" value="1"/>
</dbReference>
<keyword evidence="8 10" id="KW-0299">Galactose metabolism</keyword>
<feature type="domain" description="Galactose-1-phosphate uridyl transferase N-terminal" evidence="11">
    <location>
        <begin position="21"/>
        <end position="235"/>
    </location>
</feature>
<dbReference type="HAMAP" id="MF_00571">
    <property type="entry name" value="GalP_UDP_trans"/>
    <property type="match status" value="1"/>
</dbReference>
<evidence type="ECO:0000256" key="1">
    <source>
        <dbReference type="ARBA" id="ARBA00001107"/>
    </source>
</evidence>
<keyword evidence="6 10" id="KW-0808">Transferase</keyword>
<evidence type="ECO:0000256" key="10">
    <source>
        <dbReference type="HAMAP-Rule" id="MF_00571"/>
    </source>
</evidence>
<gene>
    <name evidence="10" type="primary">galT</name>
    <name evidence="13" type="ORF">J3A84_02040</name>
</gene>
<evidence type="ECO:0000256" key="4">
    <source>
        <dbReference type="ARBA" id="ARBA00008706"/>
    </source>
</evidence>
<evidence type="ECO:0000313" key="14">
    <source>
        <dbReference type="Proteomes" id="UP000664218"/>
    </source>
</evidence>
<comment type="similarity">
    <text evidence="4 10">Belongs to the galactose-1-phosphate uridylyltransferase type 2 family.</text>
</comment>
<keyword evidence="9 10" id="KW-0119">Carbohydrate metabolism</keyword>
<dbReference type="GO" id="GO:0006012">
    <property type="term" value="P:galactose metabolic process"/>
    <property type="evidence" value="ECO:0007669"/>
    <property type="project" value="UniProtKB-UniRule"/>
</dbReference>
<dbReference type="InterPro" id="IPR005850">
    <property type="entry name" value="GalP_Utransf_C"/>
</dbReference>
<comment type="subcellular location">
    <subcellularLocation>
        <location evidence="2 10">Cytoplasm</location>
    </subcellularLocation>
</comment>
<dbReference type="Pfam" id="PF01087">
    <property type="entry name" value="GalP_UDP_transf"/>
    <property type="match status" value="1"/>
</dbReference>
<evidence type="ECO:0000256" key="3">
    <source>
        <dbReference type="ARBA" id="ARBA00004947"/>
    </source>
</evidence>
<dbReference type="Proteomes" id="UP000664218">
    <property type="component" value="Unassembled WGS sequence"/>
</dbReference>
<dbReference type="GO" id="GO:0005737">
    <property type="term" value="C:cytoplasm"/>
    <property type="evidence" value="ECO:0007669"/>
    <property type="project" value="UniProtKB-SubCell"/>
</dbReference>
<dbReference type="AlphaFoldDB" id="A0A939HA32"/>
<protein>
    <recommendedName>
        <fullName evidence="10">Galactose-1-phosphate uridylyltransferase</fullName>
        <shortName evidence="10">Gal-1-P uridylyltransferase</shortName>
        <ecNumber evidence="10">2.7.7.12</ecNumber>
    </recommendedName>
    <alternativeName>
        <fullName evidence="10">UDP-glucose--hexose-1-phosphate uridylyltransferase</fullName>
    </alternativeName>
</protein>
<name>A0A939HA32_9CLOT</name>
<comment type="caution">
    <text evidence="13">The sequence shown here is derived from an EMBL/GenBank/DDBJ whole genome shotgun (WGS) entry which is preliminary data.</text>
</comment>
<evidence type="ECO:0000256" key="6">
    <source>
        <dbReference type="ARBA" id="ARBA00022679"/>
    </source>
</evidence>
<proteinExistence type="inferred from homology"/>
<evidence type="ECO:0000259" key="11">
    <source>
        <dbReference type="Pfam" id="PF01087"/>
    </source>
</evidence>
<dbReference type="InterPro" id="IPR005849">
    <property type="entry name" value="GalP_Utransf_N"/>
</dbReference>
<evidence type="ECO:0000256" key="9">
    <source>
        <dbReference type="ARBA" id="ARBA00023277"/>
    </source>
</evidence>
<dbReference type="PANTHER" id="PTHR39191:SF1">
    <property type="entry name" value="DUF4922 DOMAIN-CONTAINING PROTEIN"/>
    <property type="match status" value="1"/>
</dbReference>
<comment type="catalytic activity">
    <reaction evidence="1 10">
        <text>alpha-D-galactose 1-phosphate + UDP-alpha-D-glucose = alpha-D-glucose 1-phosphate + UDP-alpha-D-galactose</text>
        <dbReference type="Rhea" id="RHEA:13989"/>
        <dbReference type="ChEBI" id="CHEBI:58336"/>
        <dbReference type="ChEBI" id="CHEBI:58601"/>
        <dbReference type="ChEBI" id="CHEBI:58885"/>
        <dbReference type="ChEBI" id="CHEBI:66914"/>
        <dbReference type="EC" id="2.7.7.12"/>
    </reaction>
</comment>
<keyword evidence="14" id="KW-1185">Reference proteome</keyword>
<keyword evidence="7 10" id="KW-0548">Nucleotidyltransferase</keyword>
<feature type="domain" description="Galactose-1-phosphate uridyl transferase C-terminal" evidence="12">
    <location>
        <begin position="252"/>
        <end position="428"/>
    </location>
</feature>
<organism evidence="13 14">
    <name type="scientific">Proteiniclasticum aestuarii</name>
    <dbReference type="NCBI Taxonomy" id="2817862"/>
    <lineage>
        <taxon>Bacteria</taxon>
        <taxon>Bacillati</taxon>
        <taxon>Bacillota</taxon>
        <taxon>Clostridia</taxon>
        <taxon>Eubacteriales</taxon>
        <taxon>Clostridiaceae</taxon>
        <taxon>Proteiniclasticum</taxon>
    </lineage>
</organism>
<dbReference type="InterPro" id="IPR000766">
    <property type="entry name" value="GalP_uridyl_Trfase_II"/>
</dbReference>
<dbReference type="EMBL" id="JAFNJU010000001">
    <property type="protein sequence ID" value="MBO1263825.1"/>
    <property type="molecule type" value="Genomic_DNA"/>
</dbReference>
<sequence length="509" mass="59623">MIDIHYEIGNLVDYAVRKKLIEEDDRIYATNGVLEVLKENTYVQSRKKPSQEPVEEILERIRRWAVENNKVENDANEFLDLLDTRIMGVFIARPSMFIKEFWKHYQESPAKATEFYYEFSKNANYIRQQRVAKDVKWTHDTPYGSLDMTINLSKPEKDPRAIALASRGVVEGQDKYPKCLLCKENEGYAGRVDHPARQNLRIIPLSLNNEEWYMQYSPYVYFNEHCIVFKGSHDPMKITKDTIQRLLDFVALFPHYMLGSNADLPRVGGSILTHDHFQGGDYTFAMAKAKEYDEIIIQEAGVEMVKLYWPMSVLRLKSDSIEKLVEASDRMIRQWKNYTDMKVNVRSHTGEEEHNTITPIVRFRNGRYEVDLILRNNRKDEQHPYGIFHSHEKYHHIKRENIGLIECLGLAVLPSRLRNEMHALKDKLVERDMDGIYSDETLKKHGDFARRIIEENQSIDQANALDILYSEIGKVFLNVLENCGVFKKDEEGEQAFQRCFEVMYESIKA</sequence>
<evidence type="ECO:0000256" key="5">
    <source>
        <dbReference type="ARBA" id="ARBA00022490"/>
    </source>
</evidence>
<evidence type="ECO:0000313" key="13">
    <source>
        <dbReference type="EMBL" id="MBO1263825.1"/>
    </source>
</evidence>